<evidence type="ECO:0000256" key="1">
    <source>
        <dbReference type="ARBA" id="ARBA00004651"/>
    </source>
</evidence>
<evidence type="ECO:0000256" key="6">
    <source>
        <dbReference type="SAM" id="Phobius"/>
    </source>
</evidence>
<evidence type="ECO:0000256" key="2">
    <source>
        <dbReference type="ARBA" id="ARBA00022475"/>
    </source>
</evidence>
<evidence type="ECO:0000259" key="7">
    <source>
        <dbReference type="Pfam" id="PF02687"/>
    </source>
</evidence>
<dbReference type="InterPro" id="IPR025857">
    <property type="entry name" value="MacB_PCD"/>
</dbReference>
<feature type="transmembrane region" description="Helical" evidence="6">
    <location>
        <begin position="370"/>
        <end position="395"/>
    </location>
</feature>
<proteinExistence type="predicted"/>
<feature type="domain" description="MacB-like periplasmic core" evidence="8">
    <location>
        <begin position="20"/>
        <end position="235"/>
    </location>
</feature>
<keyword evidence="5 6" id="KW-0472">Membrane</keyword>
<evidence type="ECO:0000259" key="8">
    <source>
        <dbReference type="Pfam" id="PF12704"/>
    </source>
</evidence>
<dbReference type="GO" id="GO:0005886">
    <property type="term" value="C:plasma membrane"/>
    <property type="evidence" value="ECO:0007669"/>
    <property type="project" value="UniProtKB-SubCell"/>
</dbReference>
<feature type="domain" description="ABC3 transporter permease C-terminal" evidence="7">
    <location>
        <begin position="669"/>
        <end position="782"/>
    </location>
</feature>
<dbReference type="PANTHER" id="PTHR30572:SF18">
    <property type="entry name" value="ABC-TYPE MACROLIDE FAMILY EXPORT SYSTEM PERMEASE COMPONENT 2"/>
    <property type="match status" value="1"/>
</dbReference>
<dbReference type="Proteomes" id="UP000293347">
    <property type="component" value="Unassembled WGS sequence"/>
</dbReference>
<feature type="transmembrane region" description="Helical" evidence="6">
    <location>
        <begin position="281"/>
        <end position="301"/>
    </location>
</feature>
<organism evidence="9 10">
    <name type="scientific">Pedobacter psychroterrae</name>
    <dbReference type="NCBI Taxonomy" id="2530453"/>
    <lineage>
        <taxon>Bacteria</taxon>
        <taxon>Pseudomonadati</taxon>
        <taxon>Bacteroidota</taxon>
        <taxon>Sphingobacteriia</taxon>
        <taxon>Sphingobacteriales</taxon>
        <taxon>Sphingobacteriaceae</taxon>
        <taxon>Pedobacter</taxon>
    </lineage>
</organism>
<keyword evidence="4 6" id="KW-1133">Transmembrane helix</keyword>
<dbReference type="RefSeq" id="WP_131592997.1">
    <property type="nucleotide sequence ID" value="NZ_SJSL01000001.1"/>
</dbReference>
<comment type="caution">
    <text evidence="9">The sequence shown here is derived from an EMBL/GenBank/DDBJ whole genome shotgun (WGS) entry which is preliminary data.</text>
</comment>
<keyword evidence="2" id="KW-1003">Cell membrane</keyword>
<dbReference type="GO" id="GO:0022857">
    <property type="term" value="F:transmembrane transporter activity"/>
    <property type="evidence" value="ECO:0007669"/>
    <property type="project" value="TreeGrafter"/>
</dbReference>
<gene>
    <name evidence="9" type="ORF">EZ437_02695</name>
</gene>
<keyword evidence="10" id="KW-1185">Reference proteome</keyword>
<evidence type="ECO:0000256" key="5">
    <source>
        <dbReference type="ARBA" id="ARBA00023136"/>
    </source>
</evidence>
<feature type="transmembrane region" description="Helical" evidence="6">
    <location>
        <begin position="710"/>
        <end position="730"/>
    </location>
</feature>
<dbReference type="PANTHER" id="PTHR30572">
    <property type="entry name" value="MEMBRANE COMPONENT OF TRANSPORTER-RELATED"/>
    <property type="match status" value="1"/>
</dbReference>
<keyword evidence="3 6" id="KW-0812">Transmembrane</keyword>
<dbReference type="AlphaFoldDB" id="A0A4R0NPN1"/>
<protein>
    <submittedName>
        <fullName evidence="9">ABC transporter permease</fullName>
    </submittedName>
</protein>
<dbReference type="Pfam" id="PF02687">
    <property type="entry name" value="FtsX"/>
    <property type="match status" value="2"/>
</dbReference>
<name>A0A4R0NPN1_9SPHI</name>
<evidence type="ECO:0000256" key="4">
    <source>
        <dbReference type="ARBA" id="ARBA00022989"/>
    </source>
</evidence>
<dbReference type="Pfam" id="PF12704">
    <property type="entry name" value="MacB_PCD"/>
    <property type="match status" value="1"/>
</dbReference>
<sequence length="789" mass="87706">MEELSLKIAWRNLWKNKGFTLINLGGLAIGLAASMLLLLYVANEWKFNTQFNDVQNIYEVKVNHLDNLNSIKGTGNHTPNVLAGTMKAEFPGIKNAAMITWSTKTLLVYGDKSIKVENRFAEPDILKILSYKFVSGSAETAFRQPNSIVLTQSAARMLFGNATALNKGIKFMNFATLKVTGVIEDLPENIDYQFESLVSLNENQGIFIKDAQWQNYSFYTLLTLNKGVNVDDFNSGFRKFLKRHNTFATAEPFIYPLLKSHLHGEFKNGVPDGGRIQQVKIFIGLALGILVIACINFMNLATARAGKRAREVGVRKAIGATRKSLMLQFLLESMIMVLISLVLAIVMIELSLPIFNSLLNTQLHIRSLDVYSWLLVLIGVFVTGIIAGSYPAFYLSSFEPVNVLKGAVTKNGNHSSVTFRQVLVVIQFSFAVLLITGTIVIYNQLQLIKNRPIGYNSSALVEMPMEGMLFQKYDLLKARLLQSGAVNAMCKTTASISTRNSTTSGLEWEGMSPSDKNIDFNQIFTTSDFSKTMGIKMIKGVDFNEKMASDTAGILLNQTAVTAMNLKQPIGTTVTYGKIKRTVIGVFEDIIWAEPTKKEMPMIILWASFIPDVITMRLNPLIPVDLALEKVNKVTKELNQVYPVELTFVDSLYQAKFDQERTLSILSNLFGGLSIFISCLGLLGLSAYSAELRTKEIGIRKVLGASHFSIVNLLCWNFIKMVMIAIGIGLPLSYYLMGIWLAKFDFRTEITGFMMLSSAGFIILIAYLTVSYQAIKAASVSPINAIKYE</sequence>
<dbReference type="InterPro" id="IPR050250">
    <property type="entry name" value="Macrolide_Exporter_MacB"/>
</dbReference>
<evidence type="ECO:0000256" key="3">
    <source>
        <dbReference type="ARBA" id="ARBA00022692"/>
    </source>
</evidence>
<reference evidence="9 10" key="1">
    <citation type="submission" date="2019-02" db="EMBL/GenBank/DDBJ databases">
        <title>Pedobacter sp. RP-1-14 sp. nov., isolated from Arctic soil.</title>
        <authorList>
            <person name="Dahal R.H."/>
        </authorList>
    </citation>
    <scope>NUCLEOTIDE SEQUENCE [LARGE SCALE GENOMIC DNA]</scope>
    <source>
        <strain evidence="9 10">RP-1-14</strain>
    </source>
</reference>
<feature type="transmembrane region" description="Helical" evidence="6">
    <location>
        <begin position="325"/>
        <end position="350"/>
    </location>
</feature>
<comment type="subcellular location">
    <subcellularLocation>
        <location evidence="1">Cell membrane</location>
        <topology evidence="1">Multi-pass membrane protein</topology>
    </subcellularLocation>
</comment>
<feature type="transmembrane region" description="Helical" evidence="6">
    <location>
        <begin position="669"/>
        <end position="690"/>
    </location>
</feature>
<feature type="domain" description="ABC3 transporter permease C-terminal" evidence="7">
    <location>
        <begin position="285"/>
        <end position="400"/>
    </location>
</feature>
<evidence type="ECO:0000313" key="9">
    <source>
        <dbReference type="EMBL" id="TCD02911.1"/>
    </source>
</evidence>
<feature type="transmembrane region" description="Helical" evidence="6">
    <location>
        <begin position="422"/>
        <end position="442"/>
    </location>
</feature>
<dbReference type="OrthoDB" id="9770036at2"/>
<dbReference type="InterPro" id="IPR003838">
    <property type="entry name" value="ABC3_permease_C"/>
</dbReference>
<dbReference type="EMBL" id="SJSL01000001">
    <property type="protein sequence ID" value="TCD02911.1"/>
    <property type="molecule type" value="Genomic_DNA"/>
</dbReference>
<accession>A0A4R0NPN1</accession>
<feature type="transmembrane region" description="Helical" evidence="6">
    <location>
        <begin position="21"/>
        <end position="42"/>
    </location>
</feature>
<evidence type="ECO:0000313" key="10">
    <source>
        <dbReference type="Proteomes" id="UP000293347"/>
    </source>
</evidence>
<feature type="transmembrane region" description="Helical" evidence="6">
    <location>
        <begin position="750"/>
        <end position="770"/>
    </location>
</feature>